<dbReference type="EMBL" id="NIDF01000029">
    <property type="protein sequence ID" value="TYJ56079.1"/>
    <property type="molecule type" value="Genomic_DNA"/>
</dbReference>
<name>A0A5D3B0Y3_9TREE</name>
<keyword evidence="2" id="KW-1133">Transmembrane helix</keyword>
<accession>A0A5D3B0Y3</accession>
<feature type="transmembrane region" description="Helical" evidence="2">
    <location>
        <begin position="173"/>
        <end position="195"/>
    </location>
</feature>
<dbReference type="Proteomes" id="UP000322245">
    <property type="component" value="Unassembled WGS sequence"/>
</dbReference>
<evidence type="ECO:0000313" key="3">
    <source>
        <dbReference type="EMBL" id="TYJ56079.1"/>
    </source>
</evidence>
<evidence type="ECO:0000256" key="1">
    <source>
        <dbReference type="SAM" id="MobiDB-lite"/>
    </source>
</evidence>
<dbReference type="AlphaFoldDB" id="A0A5D3B0Y3"/>
<feature type="compositionally biased region" description="Polar residues" evidence="1">
    <location>
        <begin position="368"/>
        <end position="379"/>
    </location>
</feature>
<feature type="transmembrane region" description="Helical" evidence="2">
    <location>
        <begin position="259"/>
        <end position="280"/>
    </location>
</feature>
<feature type="transmembrane region" description="Helical" evidence="2">
    <location>
        <begin position="6"/>
        <end position="24"/>
    </location>
</feature>
<evidence type="ECO:0000256" key="2">
    <source>
        <dbReference type="SAM" id="Phobius"/>
    </source>
</evidence>
<proteinExistence type="predicted"/>
<feature type="transmembrane region" description="Helical" evidence="2">
    <location>
        <begin position="141"/>
        <end position="161"/>
    </location>
</feature>
<evidence type="ECO:0000313" key="4">
    <source>
        <dbReference type="Proteomes" id="UP000322245"/>
    </source>
</evidence>
<sequence>MTTPAAMAFSALESLVGMLFMIWHTYHYDRWNKDEWFRAFMCHMLFGSVMCLQVYTWIDVHVIYAEYWIYYPALDETIVTPWSLYTPTHYTLFRTSLYFITAGWGFLQGVHLEEFLYWAYLIKSISTPGGPRTTWLHSGYFKVWVGLFISCFALLIGSVHIEEHDLDLMRSYLFMVGSSMSLVLAFASIALCIVFPSFLRNVKRQGASSEVLERLYFFSEVNEIRTVCRIVYSVSFLILSADAFTPNQNINKSSFWSDALYLCGQLGLFAATCLSVVILLPRNMTSESVPTLAQTENQPMVAYQRPQPDGYSPQQFYELGERLNVGHDALAIGLASLNPNNVGHMGGKEGFEMQVTPPLPTHSHSQDDISSYSGNSSQRTRVDPAPFAESADRSKLTSRLSEFAGGLPSVVGRFKSPFEVGSAERRGKEGPTEIYVKTVKEVHEDDMV</sequence>
<evidence type="ECO:0008006" key="5">
    <source>
        <dbReference type="Google" id="ProtNLM"/>
    </source>
</evidence>
<feature type="transmembrane region" description="Helical" evidence="2">
    <location>
        <begin position="36"/>
        <end position="58"/>
    </location>
</feature>
<feature type="region of interest" description="Disordered" evidence="1">
    <location>
        <begin position="345"/>
        <end position="394"/>
    </location>
</feature>
<keyword evidence="4" id="KW-1185">Reference proteome</keyword>
<comment type="caution">
    <text evidence="3">The sequence shown here is derived from an EMBL/GenBank/DDBJ whole genome shotgun (WGS) entry which is preliminary data.</text>
</comment>
<feature type="transmembrane region" description="Helical" evidence="2">
    <location>
        <begin position="97"/>
        <end position="120"/>
    </location>
</feature>
<gene>
    <name evidence="3" type="ORF">B9479_003189</name>
</gene>
<protein>
    <recommendedName>
        <fullName evidence="5">Transmembrane protein</fullName>
    </recommendedName>
</protein>
<organism evidence="3 4">
    <name type="scientific">Cryptococcus floricola</name>
    <dbReference type="NCBI Taxonomy" id="2591691"/>
    <lineage>
        <taxon>Eukaryota</taxon>
        <taxon>Fungi</taxon>
        <taxon>Dikarya</taxon>
        <taxon>Basidiomycota</taxon>
        <taxon>Agaricomycotina</taxon>
        <taxon>Tremellomycetes</taxon>
        <taxon>Tremellales</taxon>
        <taxon>Cryptococcaceae</taxon>
        <taxon>Cryptococcus</taxon>
    </lineage>
</organism>
<keyword evidence="2" id="KW-0472">Membrane</keyword>
<keyword evidence="2" id="KW-0812">Transmembrane</keyword>
<reference evidence="3 4" key="1">
    <citation type="submission" date="2017-05" db="EMBL/GenBank/DDBJ databases">
        <title>The Genome Sequence of Tsuchiyaea wingfieldii DSM 27421.</title>
        <authorList>
            <person name="Cuomo C."/>
            <person name="Passer A."/>
            <person name="Billmyre B."/>
            <person name="Heitman J."/>
        </authorList>
    </citation>
    <scope>NUCLEOTIDE SEQUENCE [LARGE SCALE GENOMIC DNA]</scope>
    <source>
        <strain evidence="3 4">DSM 27421</strain>
    </source>
</reference>